<accession>A0A372ZXS4</accession>
<evidence type="ECO:0000313" key="3">
    <source>
        <dbReference type="EMBL" id="RGD60663.1"/>
    </source>
</evidence>
<keyword evidence="2" id="KW-0472">Membrane</keyword>
<gene>
    <name evidence="3" type="ORF">DR950_25400</name>
</gene>
<keyword evidence="2" id="KW-1133">Transmembrane helix</keyword>
<evidence type="ECO:0000256" key="1">
    <source>
        <dbReference type="SAM" id="MobiDB-lite"/>
    </source>
</evidence>
<dbReference type="AlphaFoldDB" id="A0A372ZXS4"/>
<feature type="compositionally biased region" description="Polar residues" evidence="1">
    <location>
        <begin position="242"/>
        <end position="252"/>
    </location>
</feature>
<evidence type="ECO:0000256" key="2">
    <source>
        <dbReference type="SAM" id="Phobius"/>
    </source>
</evidence>
<sequence>MTNPPPLLAEDRPEYERLLTEALRDRTVLTALRAPGALATAELRLRALRDADRVNAAAATEYAHYTRLREALHSTPPPPPGGEPANPGLLTQLRTGGGGGGPFPVLTVLTPILAWAAALFLLLIGYLLRAAEPGLALAGSLVTAGWVALAAGVAAMAIGIIGLLLTALRDGAAAAPAGTDPELAAELGDAHGEWRTALRERGLLPYLLDALPSVPDPATRPGVSRPDGTGPDFSSPDFTGPGYSSPSFTSPGSEGLTDREGRVPRPAGFTPPDFTGPGYTPPDFTGPDEVR</sequence>
<comment type="caution">
    <text evidence="3">The sequence shown here is derived from an EMBL/GenBank/DDBJ whole genome shotgun (WGS) entry which is preliminary data.</text>
</comment>
<feature type="region of interest" description="Disordered" evidence="1">
    <location>
        <begin position="215"/>
        <end position="291"/>
    </location>
</feature>
<evidence type="ECO:0008006" key="5">
    <source>
        <dbReference type="Google" id="ProtNLM"/>
    </source>
</evidence>
<feature type="transmembrane region" description="Helical" evidence="2">
    <location>
        <begin position="135"/>
        <end position="165"/>
    </location>
</feature>
<proteinExistence type="predicted"/>
<feature type="region of interest" description="Disordered" evidence="1">
    <location>
        <begin position="71"/>
        <end position="94"/>
    </location>
</feature>
<organism evidence="3 4">
    <name type="scientific">Kitasatospora xanthocidica</name>
    <dbReference type="NCBI Taxonomy" id="83382"/>
    <lineage>
        <taxon>Bacteria</taxon>
        <taxon>Bacillati</taxon>
        <taxon>Actinomycetota</taxon>
        <taxon>Actinomycetes</taxon>
        <taxon>Kitasatosporales</taxon>
        <taxon>Streptomycetaceae</taxon>
        <taxon>Kitasatospora</taxon>
    </lineage>
</organism>
<feature type="transmembrane region" description="Helical" evidence="2">
    <location>
        <begin position="103"/>
        <end position="128"/>
    </location>
</feature>
<keyword evidence="4" id="KW-1185">Reference proteome</keyword>
<dbReference type="EMBL" id="QVIG01000001">
    <property type="protein sequence ID" value="RGD60663.1"/>
    <property type="molecule type" value="Genomic_DNA"/>
</dbReference>
<evidence type="ECO:0000313" key="4">
    <source>
        <dbReference type="Proteomes" id="UP000263377"/>
    </source>
</evidence>
<reference evidence="3 4" key="1">
    <citation type="submission" date="2018-08" db="EMBL/GenBank/DDBJ databases">
        <title>Diversity &amp; Physiological Properties of Lignin-Decomposing Actinobacteria from Soil.</title>
        <authorList>
            <person name="Roh S.G."/>
            <person name="Kim S.B."/>
        </authorList>
    </citation>
    <scope>NUCLEOTIDE SEQUENCE [LARGE SCALE GENOMIC DNA]</scope>
    <source>
        <strain evidence="3 4">MMS17-GH009</strain>
    </source>
</reference>
<keyword evidence="2" id="KW-0812">Transmembrane</keyword>
<dbReference type="Proteomes" id="UP000263377">
    <property type="component" value="Unassembled WGS sequence"/>
</dbReference>
<protein>
    <recommendedName>
        <fullName evidence="5">Transmembrane protein</fullName>
    </recommendedName>
</protein>
<feature type="compositionally biased region" description="Low complexity" evidence="1">
    <location>
        <begin position="83"/>
        <end position="94"/>
    </location>
</feature>
<dbReference type="RefSeq" id="WP_117488815.1">
    <property type="nucleotide sequence ID" value="NZ_QVIG01000001.1"/>
</dbReference>
<name>A0A372ZXS4_9ACTN</name>